<protein>
    <submittedName>
        <fullName evidence="4">ABC transporter ATP-binding protein</fullName>
    </submittedName>
</protein>
<dbReference type="SUPFAM" id="SSF52540">
    <property type="entry name" value="P-loop containing nucleoside triphosphate hydrolases"/>
    <property type="match status" value="1"/>
</dbReference>
<dbReference type="KEGG" id="nav:JQS30_00915"/>
<dbReference type="PANTHER" id="PTHR43038">
    <property type="entry name" value="ATP-BINDING CASSETTE, SUB-FAMILY H, MEMBER 1"/>
    <property type="match status" value="1"/>
</dbReference>
<sequence>MTPAATINHLNVDRGGRPVLRALNTHINTGSITGLLGPSGSGKTTLIRAIVGVQKIRSGSVSVFGLPAGSTEVRRRVGYVTQHAAIYPDLTVEANVRYFAALYGANTHDADRAITEVGMTDHAKQLAANLSGGQKTRTSLACALVTNPEMLVLDEPTVGLDPVLREELWDQFRALAASGKTLVISSHVMDEAERCDRLLLLRQGRFLADDTPQRLLETTGEATMDQAFLFLVRQRATEKEA</sequence>
<gene>
    <name evidence="4" type="ORF">JQS30_00915</name>
</gene>
<dbReference type="PROSITE" id="PS50893">
    <property type="entry name" value="ABC_TRANSPORTER_2"/>
    <property type="match status" value="1"/>
</dbReference>
<dbReference type="InterPro" id="IPR027417">
    <property type="entry name" value="P-loop_NTPase"/>
</dbReference>
<dbReference type="Gene3D" id="3.40.50.300">
    <property type="entry name" value="P-loop containing nucleotide triphosphate hydrolases"/>
    <property type="match status" value="1"/>
</dbReference>
<evidence type="ECO:0000313" key="5">
    <source>
        <dbReference type="Proteomes" id="UP000662939"/>
    </source>
</evidence>
<dbReference type="EMBL" id="CP070496">
    <property type="protein sequence ID" value="QSB05535.1"/>
    <property type="molecule type" value="Genomic_DNA"/>
</dbReference>
<dbReference type="RefSeq" id="WP_213171543.1">
    <property type="nucleotide sequence ID" value="NZ_CP070496.1"/>
</dbReference>
<keyword evidence="1" id="KW-0547">Nucleotide-binding</keyword>
<keyword evidence="2 4" id="KW-0067">ATP-binding</keyword>
<feature type="domain" description="ABC transporter" evidence="3">
    <location>
        <begin position="5"/>
        <end position="228"/>
    </location>
</feature>
<dbReference type="Pfam" id="PF00005">
    <property type="entry name" value="ABC_tran"/>
    <property type="match status" value="1"/>
</dbReference>
<accession>A0A895XQU8</accession>
<dbReference type="SMART" id="SM00382">
    <property type="entry name" value="AAA"/>
    <property type="match status" value="1"/>
</dbReference>
<dbReference type="GO" id="GO:0005524">
    <property type="term" value="F:ATP binding"/>
    <property type="evidence" value="ECO:0007669"/>
    <property type="project" value="UniProtKB-KW"/>
</dbReference>
<evidence type="ECO:0000259" key="3">
    <source>
        <dbReference type="PROSITE" id="PS50893"/>
    </source>
</evidence>
<reference evidence="4" key="1">
    <citation type="submission" date="2021-02" db="EMBL/GenBank/DDBJ databases">
        <title>Natronoglycomyces albus gen. nov., sp. nov, a haloalkaliphilic actinobacterium from a soda solonchak soil.</title>
        <authorList>
            <person name="Sorokin D.Y."/>
            <person name="Khijniak T.V."/>
            <person name="Zakharycheva A.P."/>
            <person name="Boueva O.V."/>
            <person name="Ariskina E.V."/>
            <person name="Hahnke R.L."/>
            <person name="Bunk B."/>
            <person name="Sproer C."/>
            <person name="Schumann P."/>
            <person name="Evtushenko L.I."/>
            <person name="Kublanov I.V."/>
        </authorList>
    </citation>
    <scope>NUCLEOTIDE SEQUENCE</scope>
    <source>
        <strain evidence="4">DSM 106290</strain>
    </source>
</reference>
<evidence type="ECO:0000256" key="2">
    <source>
        <dbReference type="ARBA" id="ARBA00022840"/>
    </source>
</evidence>
<evidence type="ECO:0000313" key="4">
    <source>
        <dbReference type="EMBL" id="QSB05535.1"/>
    </source>
</evidence>
<proteinExistence type="predicted"/>
<organism evidence="4 5">
    <name type="scientific">Natronoglycomyces albus</name>
    <dbReference type="NCBI Taxonomy" id="2811108"/>
    <lineage>
        <taxon>Bacteria</taxon>
        <taxon>Bacillati</taxon>
        <taxon>Actinomycetota</taxon>
        <taxon>Actinomycetes</taxon>
        <taxon>Glycomycetales</taxon>
        <taxon>Glycomycetaceae</taxon>
        <taxon>Natronoglycomyces</taxon>
    </lineage>
</organism>
<dbReference type="InterPro" id="IPR003593">
    <property type="entry name" value="AAA+_ATPase"/>
</dbReference>
<dbReference type="CDD" id="cd03230">
    <property type="entry name" value="ABC_DR_subfamily_A"/>
    <property type="match status" value="1"/>
</dbReference>
<dbReference type="InterPro" id="IPR003439">
    <property type="entry name" value="ABC_transporter-like_ATP-bd"/>
</dbReference>
<dbReference type="Proteomes" id="UP000662939">
    <property type="component" value="Chromosome"/>
</dbReference>
<dbReference type="PANTHER" id="PTHR43038:SF3">
    <property type="entry name" value="ABC TRANSPORTER G FAMILY MEMBER 20 ISOFORM X1"/>
    <property type="match status" value="1"/>
</dbReference>
<name>A0A895XQU8_9ACTN</name>
<keyword evidence="5" id="KW-1185">Reference proteome</keyword>
<dbReference type="GO" id="GO:0016887">
    <property type="term" value="F:ATP hydrolysis activity"/>
    <property type="evidence" value="ECO:0007669"/>
    <property type="project" value="InterPro"/>
</dbReference>
<evidence type="ECO:0000256" key="1">
    <source>
        <dbReference type="ARBA" id="ARBA00022741"/>
    </source>
</evidence>
<dbReference type="AlphaFoldDB" id="A0A895XQU8"/>